<gene>
    <name evidence="1" type="ORF">SAMN04488009_0575</name>
</gene>
<keyword evidence="2" id="KW-1185">Reference proteome</keyword>
<proteinExistence type="predicted"/>
<dbReference type="Proteomes" id="UP000198337">
    <property type="component" value="Unassembled WGS sequence"/>
</dbReference>
<organism evidence="1 2">
    <name type="scientific">Maribacter sedimenticola</name>
    <dbReference type="NCBI Taxonomy" id="228956"/>
    <lineage>
        <taxon>Bacteria</taxon>
        <taxon>Pseudomonadati</taxon>
        <taxon>Bacteroidota</taxon>
        <taxon>Flavobacteriia</taxon>
        <taxon>Flavobacteriales</taxon>
        <taxon>Flavobacteriaceae</taxon>
        <taxon>Maribacter</taxon>
    </lineage>
</organism>
<name>A0ABY1SCS2_9FLAO</name>
<accession>A0ABY1SCS2</accession>
<evidence type="ECO:0000313" key="1">
    <source>
        <dbReference type="EMBL" id="SNR26940.1"/>
    </source>
</evidence>
<protein>
    <submittedName>
        <fullName evidence="1">Uncharacterized protein</fullName>
    </submittedName>
</protein>
<reference evidence="1 2" key="1">
    <citation type="submission" date="2017-06" db="EMBL/GenBank/DDBJ databases">
        <authorList>
            <person name="Varghese N."/>
            <person name="Submissions S."/>
        </authorList>
    </citation>
    <scope>NUCLEOTIDE SEQUENCE [LARGE SCALE GENOMIC DNA]</scope>
    <source>
        <strain evidence="1 2">DSM 19840</strain>
    </source>
</reference>
<dbReference type="EMBL" id="FZNV01000001">
    <property type="protein sequence ID" value="SNR26940.1"/>
    <property type="molecule type" value="Genomic_DNA"/>
</dbReference>
<sequence length="237" mass="28238">MQLKTTIIFQTELPQRVQNVKALKRIVLLFTICLMHCSCKAQNVNDFKLDTVDYDILRAFLEQVEAYTYVDKHFFNKNRIVDFIGRFKYHVKFQRNADSICNFSKDMDKRKFYCPLSNNFAYFDGLIDEGNLKYLLNNYDNSGEVQTMEIDSILFKKPLQKHSENYYQDIDYKNGFGRAETLEYPSVRIENLYYNEDRSVAIIAYSIYNNSRESINNYYIFKKTDGIWWKPLGSFKL</sequence>
<evidence type="ECO:0000313" key="2">
    <source>
        <dbReference type="Proteomes" id="UP000198337"/>
    </source>
</evidence>
<comment type="caution">
    <text evidence="1">The sequence shown here is derived from an EMBL/GenBank/DDBJ whole genome shotgun (WGS) entry which is preliminary data.</text>
</comment>